<evidence type="ECO:0000256" key="1">
    <source>
        <dbReference type="ARBA" id="ARBA00023002"/>
    </source>
</evidence>
<sequence length="103" mass="11593">MSQRFVRLAEETRTRVRILIDGEMAAVLAGDTLMVALLNNTRHLRESEFGDGKRAGFCLMGACQDCWVWTADGHRLRACTTAVEEGMHIVTHQPEATWPNRHA</sequence>
<dbReference type="InterPro" id="IPR036010">
    <property type="entry name" value="2Fe-2S_ferredoxin-like_sf"/>
</dbReference>
<evidence type="ECO:0000313" key="3">
    <source>
        <dbReference type="Proteomes" id="UP000575083"/>
    </source>
</evidence>
<reference evidence="2 3" key="1">
    <citation type="submission" date="2020-08" db="EMBL/GenBank/DDBJ databases">
        <title>Functional genomics of gut bacteria from endangered species of beetles.</title>
        <authorList>
            <person name="Carlos-Shanley C."/>
        </authorList>
    </citation>
    <scope>NUCLEOTIDE SEQUENCE [LARGE SCALE GENOMIC DNA]</scope>
    <source>
        <strain evidence="2 3">S00198</strain>
    </source>
</reference>
<keyword evidence="1" id="KW-0560">Oxidoreductase</keyword>
<organism evidence="2 3">
    <name type="scientific">Acidovorax soli</name>
    <dbReference type="NCBI Taxonomy" id="592050"/>
    <lineage>
        <taxon>Bacteria</taxon>
        <taxon>Pseudomonadati</taxon>
        <taxon>Pseudomonadota</taxon>
        <taxon>Betaproteobacteria</taxon>
        <taxon>Burkholderiales</taxon>
        <taxon>Comamonadaceae</taxon>
        <taxon>Acidovorax</taxon>
    </lineage>
</organism>
<dbReference type="GO" id="GO:0051536">
    <property type="term" value="F:iron-sulfur cluster binding"/>
    <property type="evidence" value="ECO:0007669"/>
    <property type="project" value="InterPro"/>
</dbReference>
<dbReference type="RefSeq" id="WP_184856716.1">
    <property type="nucleotide sequence ID" value="NZ_JACHLK010000003.1"/>
</dbReference>
<dbReference type="InterPro" id="IPR042204">
    <property type="entry name" value="2Fe-2S-bd_N"/>
</dbReference>
<dbReference type="AlphaFoldDB" id="A0A7X0U988"/>
<accession>A0A7X0U988</accession>
<dbReference type="Proteomes" id="UP000575083">
    <property type="component" value="Unassembled WGS sequence"/>
</dbReference>
<proteinExistence type="predicted"/>
<comment type="caution">
    <text evidence="2">The sequence shown here is derived from an EMBL/GenBank/DDBJ whole genome shotgun (WGS) entry which is preliminary data.</text>
</comment>
<gene>
    <name evidence="2" type="ORF">HNP48_001957</name>
</gene>
<evidence type="ECO:0000313" key="2">
    <source>
        <dbReference type="EMBL" id="MBB6559290.1"/>
    </source>
</evidence>
<keyword evidence="3" id="KW-1185">Reference proteome</keyword>
<dbReference type="GO" id="GO:0016491">
    <property type="term" value="F:oxidoreductase activity"/>
    <property type="evidence" value="ECO:0007669"/>
    <property type="project" value="UniProtKB-KW"/>
</dbReference>
<dbReference type="Pfam" id="PF13510">
    <property type="entry name" value="Fer2_4"/>
    <property type="match status" value="1"/>
</dbReference>
<dbReference type="SUPFAM" id="SSF54292">
    <property type="entry name" value="2Fe-2S ferredoxin-like"/>
    <property type="match status" value="1"/>
</dbReference>
<dbReference type="EMBL" id="JACHLK010000003">
    <property type="protein sequence ID" value="MBB6559290.1"/>
    <property type="molecule type" value="Genomic_DNA"/>
</dbReference>
<name>A0A7X0U988_9BURK</name>
<protein>
    <submittedName>
        <fullName evidence="2">Putative molibdopterin-dependent oxidoreductase YjgC</fullName>
    </submittedName>
</protein>
<dbReference type="Gene3D" id="3.10.20.440">
    <property type="entry name" value="2Fe-2S iron-sulphur cluster binding domain, sarcosine oxidase, alpha subunit, N-terminal domain"/>
    <property type="match status" value="1"/>
</dbReference>